<dbReference type="Gene3D" id="1.20.930.20">
    <property type="entry name" value="Adaptor protein Cbl, N-terminal domain"/>
    <property type="match status" value="1"/>
</dbReference>
<dbReference type="InParanoid" id="A0A7R8YV90"/>
<dbReference type="PANTHER" id="PTHR23007">
    <property type="entry name" value="CBL"/>
    <property type="match status" value="1"/>
</dbReference>
<comment type="pathway">
    <text evidence="1">Protein modification; protein ubiquitination.</text>
</comment>
<dbReference type="GO" id="GO:0045121">
    <property type="term" value="C:membrane raft"/>
    <property type="evidence" value="ECO:0007669"/>
    <property type="project" value="TreeGrafter"/>
</dbReference>
<dbReference type="GO" id="GO:0030971">
    <property type="term" value="F:receptor tyrosine kinase binding"/>
    <property type="evidence" value="ECO:0007669"/>
    <property type="project" value="TreeGrafter"/>
</dbReference>
<gene>
    <name evidence="3" type="ORF">HERILL_LOCUS6528</name>
</gene>
<dbReference type="UniPathway" id="UPA00143"/>
<comment type="function">
    <text evidence="1">E3 ubiquitin-protein ligase which accepts ubiquitin from specific E2 ubiquitin-conjugating enzymes, and transfers it to substrates, generally promoting their degradation by the proteasome.</text>
</comment>
<dbReference type="Pfam" id="PF02262">
    <property type="entry name" value="Cbl_N"/>
    <property type="match status" value="1"/>
</dbReference>
<keyword evidence="1" id="KW-0862">Zinc</keyword>
<dbReference type="InterPro" id="IPR036537">
    <property type="entry name" value="Adaptor_Cbl_N_dom_sf"/>
</dbReference>
<evidence type="ECO:0000256" key="1">
    <source>
        <dbReference type="RuleBase" id="RU367001"/>
    </source>
</evidence>
<evidence type="ECO:0000259" key="2">
    <source>
        <dbReference type="PROSITE" id="PS51506"/>
    </source>
</evidence>
<dbReference type="GO" id="GO:0016567">
    <property type="term" value="P:protein ubiquitination"/>
    <property type="evidence" value="ECO:0007669"/>
    <property type="project" value="UniProtKB-UniPathway"/>
</dbReference>
<organism evidence="3 4">
    <name type="scientific">Hermetia illucens</name>
    <name type="common">Black soldier fly</name>
    <dbReference type="NCBI Taxonomy" id="343691"/>
    <lineage>
        <taxon>Eukaryota</taxon>
        <taxon>Metazoa</taxon>
        <taxon>Ecdysozoa</taxon>
        <taxon>Arthropoda</taxon>
        <taxon>Hexapoda</taxon>
        <taxon>Insecta</taxon>
        <taxon>Pterygota</taxon>
        <taxon>Neoptera</taxon>
        <taxon>Endopterygota</taxon>
        <taxon>Diptera</taxon>
        <taxon>Brachycera</taxon>
        <taxon>Stratiomyomorpha</taxon>
        <taxon>Stratiomyidae</taxon>
        <taxon>Hermetiinae</taxon>
        <taxon>Hermetia</taxon>
    </lineage>
</organism>
<dbReference type="OrthoDB" id="7237699at2759"/>
<evidence type="ECO:0000313" key="3">
    <source>
        <dbReference type="EMBL" id="CAD7083579.1"/>
    </source>
</evidence>
<keyword evidence="1" id="KW-0833">Ubl conjugation pathway</keyword>
<reference evidence="3 4" key="1">
    <citation type="submission" date="2020-11" db="EMBL/GenBank/DDBJ databases">
        <authorList>
            <person name="Wallbank WR R."/>
            <person name="Pardo Diaz C."/>
            <person name="Kozak K."/>
            <person name="Martin S."/>
            <person name="Jiggins C."/>
            <person name="Moest M."/>
            <person name="Warren A I."/>
            <person name="Generalovic N T."/>
            <person name="Byers J.R.P. K."/>
            <person name="Montejo-Kovacevich G."/>
            <person name="Yen C E."/>
        </authorList>
    </citation>
    <scope>NUCLEOTIDE SEQUENCE [LARGE SCALE GENOMIC DNA]</scope>
</reference>
<dbReference type="InterPro" id="IPR024159">
    <property type="entry name" value="Cbl_PTB"/>
</dbReference>
<dbReference type="GO" id="GO:0008270">
    <property type="term" value="F:zinc ion binding"/>
    <property type="evidence" value="ECO:0007669"/>
    <property type="project" value="UniProtKB-KW"/>
</dbReference>
<dbReference type="GO" id="GO:0017124">
    <property type="term" value="F:SH3 domain binding"/>
    <property type="evidence" value="ECO:0007669"/>
    <property type="project" value="TreeGrafter"/>
</dbReference>
<dbReference type="SUPFAM" id="SSF47668">
    <property type="entry name" value="N-terminal domain of cbl (N-cbl)"/>
    <property type="match status" value="1"/>
</dbReference>
<keyword evidence="1" id="KW-0479">Metal-binding</keyword>
<dbReference type="GO" id="GO:0001784">
    <property type="term" value="F:phosphotyrosine residue binding"/>
    <property type="evidence" value="ECO:0007669"/>
    <property type="project" value="UniProtKB-UniRule"/>
</dbReference>
<evidence type="ECO:0000313" key="4">
    <source>
        <dbReference type="Proteomes" id="UP000594454"/>
    </source>
</evidence>
<accession>A0A7R8YV90</accession>
<dbReference type="InterPro" id="IPR024162">
    <property type="entry name" value="Adaptor_Cbl"/>
</dbReference>
<comment type="catalytic activity">
    <reaction evidence="1">
        <text>S-ubiquitinyl-[E2 ubiquitin-conjugating enzyme]-L-cysteine + [acceptor protein]-L-lysine = [E2 ubiquitin-conjugating enzyme]-L-cysteine + N(6)-ubiquitinyl-[acceptor protein]-L-lysine.</text>
        <dbReference type="EC" id="2.3.2.27"/>
    </reaction>
</comment>
<dbReference type="EC" id="2.3.2.27" evidence="1"/>
<dbReference type="GO" id="GO:0007166">
    <property type="term" value="P:cell surface receptor signaling pathway"/>
    <property type="evidence" value="ECO:0007669"/>
    <property type="project" value="InterPro"/>
</dbReference>
<name>A0A7R8YV90_HERIL</name>
<dbReference type="GO" id="GO:0005886">
    <property type="term" value="C:plasma membrane"/>
    <property type="evidence" value="ECO:0007669"/>
    <property type="project" value="TreeGrafter"/>
</dbReference>
<dbReference type="GO" id="GO:0023051">
    <property type="term" value="P:regulation of signaling"/>
    <property type="evidence" value="ECO:0007669"/>
    <property type="project" value="InterPro"/>
</dbReference>
<dbReference type="GO" id="GO:0005509">
    <property type="term" value="F:calcium ion binding"/>
    <property type="evidence" value="ECO:0007669"/>
    <property type="project" value="UniProtKB-UniRule"/>
</dbReference>
<keyword evidence="4" id="KW-1185">Reference proteome</keyword>
<protein>
    <recommendedName>
        <fullName evidence="1">E3 ubiquitin-protein ligase CBL</fullName>
        <ecNumber evidence="1">2.3.2.27</ecNumber>
    </recommendedName>
</protein>
<proteinExistence type="predicted"/>
<feature type="domain" description="Cbl-PTB" evidence="2">
    <location>
        <begin position="30"/>
        <end position="182"/>
    </location>
</feature>
<dbReference type="InterPro" id="IPR003153">
    <property type="entry name" value="Adaptor_Cbl_N_hlx"/>
</dbReference>
<dbReference type="PANTHER" id="PTHR23007:SF11">
    <property type="entry name" value="E3 UBIQUITIN-PROTEIN LIGASE CBL"/>
    <property type="match status" value="1"/>
</dbReference>
<dbReference type="Proteomes" id="UP000594454">
    <property type="component" value="Chromosome 2"/>
</dbReference>
<dbReference type="EMBL" id="LR899010">
    <property type="protein sequence ID" value="CAD7083579.1"/>
    <property type="molecule type" value="Genomic_DNA"/>
</dbReference>
<keyword evidence="1" id="KW-0863">Zinc-finger</keyword>
<sequence length="182" mass="21123">MAANRTRTQQSKTSNSILSKLQGALIDACTPQKMSTDKKTLEKTWKLMDKVVKLCQQPKMNLKNSPPFILDILPDTYQRLRLIYSKYEDQMGALHANEHFNVFINNLIRKCKQAIKLFKEGKERMFDENSHYRRNLTKLSLVFSHMLSELKAIFPNGVFAGDQFRITKADAADFWKSNFGNR</sequence>
<comment type="domain">
    <text evidence="1">The N-terminus is composed of the phosphotyrosine binding (PTB) domain, a short linker region and the RING-type zinc finger. The PTB domain, which is also called TKB (tyrosine kinase binding) domain, is composed of three different subdomains: a four-helix bundle (4H), a calcium-binding EF hand and a divergent SH2 domain.</text>
</comment>
<dbReference type="FunFam" id="1.20.930.20:FF:000001">
    <property type="entry name" value="E3 ubiquitin-protein ligase CBL"/>
    <property type="match status" value="1"/>
</dbReference>
<dbReference type="PROSITE" id="PS51506">
    <property type="entry name" value="CBL_PTB"/>
    <property type="match status" value="1"/>
</dbReference>
<keyword evidence="1" id="KW-0808">Transferase</keyword>
<dbReference type="AlphaFoldDB" id="A0A7R8YV90"/>
<keyword evidence="1" id="KW-0106">Calcium</keyword>
<dbReference type="GO" id="GO:0061630">
    <property type="term" value="F:ubiquitin protein ligase activity"/>
    <property type="evidence" value="ECO:0007669"/>
    <property type="project" value="UniProtKB-EC"/>
</dbReference>